<feature type="domain" description="Maltose/galactoside acetyltransferase" evidence="6">
    <location>
        <begin position="5"/>
        <end position="60"/>
    </location>
</feature>
<dbReference type="Pfam" id="PF12464">
    <property type="entry name" value="Mac"/>
    <property type="match status" value="1"/>
</dbReference>
<keyword evidence="8" id="KW-1185">Reference proteome</keyword>
<dbReference type="RefSeq" id="WP_026935550.1">
    <property type="nucleotide sequence ID" value="NZ_CP028426.1"/>
</dbReference>
<dbReference type="SMART" id="SM01266">
    <property type="entry name" value="Mac"/>
    <property type="match status" value="1"/>
</dbReference>
<evidence type="ECO:0000256" key="1">
    <source>
        <dbReference type="ARBA" id="ARBA00007274"/>
    </source>
</evidence>
<dbReference type="InterPro" id="IPR018357">
    <property type="entry name" value="Hexapep_transf_CS"/>
</dbReference>
<proteinExistence type="inferred from homology"/>
<reference evidence="7" key="1">
    <citation type="submission" date="2018-03" db="EMBL/GenBank/DDBJ databases">
        <authorList>
            <person name="Nunes O.C."/>
            <person name="Lopes A.R."/>
            <person name="Froufe H."/>
            <person name="Munoz-Merida A."/>
            <person name="Barroso C."/>
            <person name="Egas C."/>
        </authorList>
    </citation>
    <scope>NUCLEOTIDE SEQUENCE</scope>
    <source>
        <strain evidence="7">ON4</strain>
    </source>
</reference>
<name>A0ABT7C3Y9_9MICO</name>
<comment type="caution">
    <text evidence="7">The sequence shown here is derived from an EMBL/GenBank/DDBJ whole genome shotgun (WGS) entry which is preliminary data.</text>
</comment>
<evidence type="ECO:0000259" key="6">
    <source>
        <dbReference type="SMART" id="SM01266"/>
    </source>
</evidence>
<evidence type="ECO:0000256" key="5">
    <source>
        <dbReference type="RuleBase" id="RU367021"/>
    </source>
</evidence>
<keyword evidence="2 5" id="KW-0808">Transferase</keyword>
<evidence type="ECO:0000313" key="8">
    <source>
        <dbReference type="Proteomes" id="UP001170379"/>
    </source>
</evidence>
<evidence type="ECO:0000256" key="4">
    <source>
        <dbReference type="ARBA" id="ARBA00023315"/>
    </source>
</evidence>
<comment type="similarity">
    <text evidence="1 5">Belongs to the transferase hexapeptide repeat family.</text>
</comment>
<dbReference type="Gene3D" id="2.160.10.10">
    <property type="entry name" value="Hexapeptide repeat proteins"/>
    <property type="match status" value="1"/>
</dbReference>
<keyword evidence="3" id="KW-0677">Repeat</keyword>
<sequence>MTTEREKLEQGLWYDANFDAELLAERERAADRYFQFNQTPPSETEQREALLDQLLPRRGANVSIVAPFYTDYGYNCVIGDGSFLNVGCYLMDGAPITFGKNCFIGPSCGFYTANHPLIAEERNAGLEKAQPITLGDNVWLGGNVTVLPGVTIGSGSVIGAGSVVTKDIPAGVIAVGNPCRVVREIAEDDRVGR</sequence>
<evidence type="ECO:0000256" key="3">
    <source>
        <dbReference type="ARBA" id="ARBA00022737"/>
    </source>
</evidence>
<dbReference type="PANTHER" id="PTHR43017">
    <property type="entry name" value="GALACTOSIDE O-ACETYLTRANSFERASE"/>
    <property type="match status" value="1"/>
</dbReference>
<dbReference type="PANTHER" id="PTHR43017:SF1">
    <property type="entry name" value="ACETYLTRANSFERASE YJL218W-RELATED"/>
    <property type="match status" value="1"/>
</dbReference>
<gene>
    <name evidence="7" type="ORF">C7K25_00875</name>
</gene>
<dbReference type="InterPro" id="IPR039369">
    <property type="entry name" value="LacA-like"/>
</dbReference>
<dbReference type="Proteomes" id="UP001170379">
    <property type="component" value="Unassembled WGS sequence"/>
</dbReference>
<dbReference type="InterPro" id="IPR011004">
    <property type="entry name" value="Trimer_LpxA-like_sf"/>
</dbReference>
<dbReference type="EC" id="2.3.1.-" evidence="5"/>
<dbReference type="InterPro" id="IPR024688">
    <property type="entry name" value="Mac_dom"/>
</dbReference>
<dbReference type="InterPro" id="IPR001451">
    <property type="entry name" value="Hexapep"/>
</dbReference>
<organism evidence="7 8">
    <name type="scientific">Gulosibacter molinativorax</name>
    <dbReference type="NCBI Taxonomy" id="256821"/>
    <lineage>
        <taxon>Bacteria</taxon>
        <taxon>Bacillati</taxon>
        <taxon>Actinomycetota</taxon>
        <taxon>Actinomycetes</taxon>
        <taxon>Micrococcales</taxon>
        <taxon>Microbacteriaceae</taxon>
        <taxon>Gulosibacter</taxon>
    </lineage>
</organism>
<dbReference type="Pfam" id="PF00132">
    <property type="entry name" value="Hexapep"/>
    <property type="match status" value="1"/>
</dbReference>
<keyword evidence="4 5" id="KW-0012">Acyltransferase</keyword>
<dbReference type="PROSITE" id="PS00101">
    <property type="entry name" value="HEXAPEP_TRANSFERASES"/>
    <property type="match status" value="1"/>
</dbReference>
<evidence type="ECO:0000256" key="2">
    <source>
        <dbReference type="ARBA" id="ARBA00022679"/>
    </source>
</evidence>
<accession>A0ABT7C3Y9</accession>
<dbReference type="CDD" id="cd03357">
    <property type="entry name" value="LbH_MAT_GAT"/>
    <property type="match status" value="1"/>
</dbReference>
<evidence type="ECO:0000313" key="7">
    <source>
        <dbReference type="EMBL" id="MDJ1369936.1"/>
    </source>
</evidence>
<dbReference type="EMBL" id="PXVD01000001">
    <property type="protein sequence ID" value="MDJ1369936.1"/>
    <property type="molecule type" value="Genomic_DNA"/>
</dbReference>
<protein>
    <recommendedName>
        <fullName evidence="5">Acetyltransferase</fullName>
        <ecNumber evidence="5">2.3.1.-</ecNumber>
    </recommendedName>
</protein>
<dbReference type="SUPFAM" id="SSF51161">
    <property type="entry name" value="Trimeric LpxA-like enzymes"/>
    <property type="match status" value="1"/>
</dbReference>
<reference evidence="7" key="2">
    <citation type="journal article" date="2022" name="Sci. Rep.">
        <title>In silico prediction of the enzymes involved in the degradation of the herbicide molinate by Gulosibacter molinativorax ON4T.</title>
        <authorList>
            <person name="Lopes A.R."/>
            <person name="Bunin E."/>
            <person name="Viana A.T."/>
            <person name="Froufe H."/>
            <person name="Munoz-Merida A."/>
            <person name="Pinho D."/>
            <person name="Figueiredo J."/>
            <person name="Barroso C."/>
            <person name="Vaz-Moreira I."/>
            <person name="Bellanger X."/>
            <person name="Egas C."/>
            <person name="Nunes O.C."/>
        </authorList>
    </citation>
    <scope>NUCLEOTIDE SEQUENCE</scope>
    <source>
        <strain evidence="7">ON4</strain>
    </source>
</reference>